<evidence type="ECO:0000256" key="2">
    <source>
        <dbReference type="SAM" id="Coils"/>
    </source>
</evidence>
<keyword evidence="2" id="KW-0175">Coiled coil</keyword>
<evidence type="ECO:0000256" key="3">
    <source>
        <dbReference type="SAM" id="MobiDB-lite"/>
    </source>
</evidence>
<evidence type="ECO:0000313" key="7">
    <source>
        <dbReference type="Proteomes" id="UP000604046"/>
    </source>
</evidence>
<keyword evidence="4" id="KW-1133">Transmembrane helix</keyword>
<dbReference type="AlphaFoldDB" id="A0A812NPC0"/>
<dbReference type="OrthoDB" id="431812at2759"/>
<dbReference type="PANTHER" id="PTHR31503:SF22">
    <property type="entry name" value="VACUOLAR CALCIUM ION TRANSPORTER"/>
    <property type="match status" value="1"/>
</dbReference>
<accession>A0A812NPC0</accession>
<feature type="region of interest" description="Disordered" evidence="3">
    <location>
        <begin position="1"/>
        <end position="28"/>
    </location>
</feature>
<organism evidence="6 7">
    <name type="scientific">Symbiodinium natans</name>
    <dbReference type="NCBI Taxonomy" id="878477"/>
    <lineage>
        <taxon>Eukaryota</taxon>
        <taxon>Sar</taxon>
        <taxon>Alveolata</taxon>
        <taxon>Dinophyceae</taxon>
        <taxon>Suessiales</taxon>
        <taxon>Symbiodiniaceae</taxon>
        <taxon>Symbiodinium</taxon>
    </lineage>
</organism>
<dbReference type="PANTHER" id="PTHR31503">
    <property type="entry name" value="VACUOLAR CALCIUM ION TRANSPORTER"/>
    <property type="match status" value="1"/>
</dbReference>
<feature type="region of interest" description="Disordered" evidence="3">
    <location>
        <begin position="86"/>
        <end position="113"/>
    </location>
</feature>
<feature type="transmembrane region" description="Helical" evidence="4">
    <location>
        <begin position="657"/>
        <end position="682"/>
    </location>
</feature>
<dbReference type="InterPro" id="IPR004713">
    <property type="entry name" value="CaH_exchang"/>
</dbReference>
<dbReference type="Proteomes" id="UP000604046">
    <property type="component" value="Unassembled WGS sequence"/>
</dbReference>
<gene>
    <name evidence="6" type="primary">CAX5</name>
    <name evidence="6" type="ORF">SNAT2548_LOCUS16642</name>
</gene>
<keyword evidence="1" id="KW-0406">Ion transport</keyword>
<keyword evidence="4" id="KW-0472">Membrane</keyword>
<reference evidence="6" key="1">
    <citation type="submission" date="2021-02" db="EMBL/GenBank/DDBJ databases">
        <authorList>
            <person name="Dougan E. K."/>
            <person name="Rhodes N."/>
            <person name="Thang M."/>
            <person name="Chan C."/>
        </authorList>
    </citation>
    <scope>NUCLEOTIDE SEQUENCE</scope>
</reference>
<evidence type="ECO:0000313" key="6">
    <source>
        <dbReference type="EMBL" id="CAE7317358.1"/>
    </source>
</evidence>
<name>A0A812NPC0_9DINO</name>
<feature type="domain" description="EF-hand" evidence="5">
    <location>
        <begin position="311"/>
        <end position="337"/>
    </location>
</feature>
<dbReference type="PROSITE" id="PS50222">
    <property type="entry name" value="EF_HAND_2"/>
    <property type="match status" value="1"/>
</dbReference>
<feature type="coiled-coil region" evidence="2">
    <location>
        <begin position="420"/>
        <end position="450"/>
    </location>
</feature>
<keyword evidence="7" id="KW-1185">Reference proteome</keyword>
<evidence type="ECO:0000259" key="5">
    <source>
        <dbReference type="PROSITE" id="PS50222"/>
    </source>
</evidence>
<proteinExistence type="predicted"/>
<dbReference type="GO" id="GO:0005509">
    <property type="term" value="F:calcium ion binding"/>
    <property type="evidence" value="ECO:0007669"/>
    <property type="project" value="InterPro"/>
</dbReference>
<dbReference type="GO" id="GO:0015369">
    <property type="term" value="F:calcium:proton antiporter activity"/>
    <property type="evidence" value="ECO:0007669"/>
    <property type="project" value="TreeGrafter"/>
</dbReference>
<keyword evidence="1" id="KW-0813">Transport</keyword>
<feature type="transmembrane region" description="Helical" evidence="4">
    <location>
        <begin position="728"/>
        <end position="748"/>
    </location>
</feature>
<dbReference type="EMBL" id="CAJNDS010002086">
    <property type="protein sequence ID" value="CAE7317358.1"/>
    <property type="molecule type" value="Genomic_DNA"/>
</dbReference>
<protein>
    <submittedName>
        <fullName evidence="6">CAX5 protein</fullName>
    </submittedName>
</protein>
<dbReference type="InterPro" id="IPR002048">
    <property type="entry name" value="EF_hand_dom"/>
</dbReference>
<keyword evidence="4" id="KW-0812">Transmembrane</keyword>
<dbReference type="GO" id="GO:0016020">
    <property type="term" value="C:membrane"/>
    <property type="evidence" value="ECO:0007669"/>
    <property type="project" value="InterPro"/>
</dbReference>
<dbReference type="PROSITE" id="PS50096">
    <property type="entry name" value="IQ"/>
    <property type="match status" value="1"/>
</dbReference>
<sequence>MQRSDAVPDASLQPPRTLQPSVPAPTKSPFLAVQSQPAAWQRNRQLTVLQSEAVSRPLKARNACTRPTAPTDLYLIDSNVGVPYGPAQSCRAPPAKASPARRTSSRVEGDRSREIQKASVQLELAQAMEDHDVETIRRLLPVASNLGLPREEIAGAKRILSWELRLTLHLRMFCSVFFVLSVEFKAHLRIIADRRPDLRQKGGTRRKHSEQHERHCTLINRNRSRFCSSSRHNEVDAMSASVSQLARSVALLEAAPPRAKADASSAISRLGQELEQRVWQSLESKIHQIVDGTLSRAAKQASSHPLEAYNFDHFDLNGDGIVTREVFEEARRKILAGAGQAAAPVRSSGATAAAACKFENDPVKEKAPQAYMRHLYCQAARRLRALARGQDYEAARCVVRHLLRTGMQRACLAGSTPEALVEARRDIAAIRASKQRIEDATAKAEELVNAASTKVQAVARGRRVRREKELVQKSTVVLQRALRRLKHRRATGRKQEFAAVVRAARGQRKEWAMEFERLAVDGGLERPAFTLALTRACGNKVSLLQAEKLWTGFLEHSEVAGPMAISPFWAICEAVEQGDVQAADFADMPVEEYASYGHHGHNDFHAAQMQMQQMHAAQRIQAAQRGRQARLSLDLGIDLAGCTIPMRDSRQPSGYKLLTSAGSILSNLLLVLGMAFLAAGLVQKESSFNEMGASANVVCLALGAVALALPAVFNTIDGTSKQDVLEVSRASSGVVAAAYVCFLIFQLITHSEMFAGEEEEEEEERSLPP</sequence>
<feature type="transmembrane region" description="Helical" evidence="4">
    <location>
        <begin position="694"/>
        <end position="716"/>
    </location>
</feature>
<evidence type="ECO:0000256" key="1">
    <source>
        <dbReference type="ARBA" id="ARBA00023065"/>
    </source>
</evidence>
<comment type="caution">
    <text evidence="6">The sequence shown here is derived from an EMBL/GenBank/DDBJ whole genome shotgun (WGS) entry which is preliminary data.</text>
</comment>
<feature type="compositionally biased region" description="Low complexity" evidence="3">
    <location>
        <begin position="89"/>
        <end position="102"/>
    </location>
</feature>
<dbReference type="GO" id="GO:0006874">
    <property type="term" value="P:intracellular calcium ion homeostasis"/>
    <property type="evidence" value="ECO:0007669"/>
    <property type="project" value="TreeGrafter"/>
</dbReference>
<evidence type="ECO:0000256" key="4">
    <source>
        <dbReference type="SAM" id="Phobius"/>
    </source>
</evidence>